<dbReference type="SMART" id="SM00563">
    <property type="entry name" value="PlsC"/>
    <property type="match status" value="1"/>
</dbReference>
<dbReference type="Pfam" id="PF19277">
    <property type="entry name" value="GPAT_C"/>
    <property type="match status" value="1"/>
</dbReference>
<dbReference type="InterPro" id="IPR002123">
    <property type="entry name" value="Plipid/glycerol_acylTrfase"/>
</dbReference>
<keyword evidence="4" id="KW-0472">Membrane</keyword>
<comment type="subcellular location">
    <subcellularLocation>
        <location evidence="1">Endomembrane system</location>
        <topology evidence="1">Peripheral membrane protein</topology>
    </subcellularLocation>
</comment>
<dbReference type="SUPFAM" id="SSF69593">
    <property type="entry name" value="Glycerol-3-phosphate (1)-acyltransferase"/>
    <property type="match status" value="1"/>
</dbReference>
<feature type="domain" description="Phospholipid/glycerol acyltransferase" evidence="7">
    <location>
        <begin position="133"/>
        <end position="262"/>
    </location>
</feature>
<dbReference type="AlphaFoldDB" id="A0A834U5W9"/>
<dbReference type="CDD" id="cd07993">
    <property type="entry name" value="LPLAT_DHAPAT-like"/>
    <property type="match status" value="1"/>
</dbReference>
<evidence type="ECO:0000256" key="3">
    <source>
        <dbReference type="ARBA" id="ARBA00022679"/>
    </source>
</evidence>
<dbReference type="Proteomes" id="UP000617340">
    <property type="component" value="Unassembled WGS sequence"/>
</dbReference>
<comment type="similarity">
    <text evidence="2 6">Belongs to the GPAT/DAPAT family.</text>
</comment>
<keyword evidence="9" id="KW-1185">Reference proteome</keyword>
<dbReference type="InterPro" id="IPR041728">
    <property type="entry name" value="GPAT/DHAPAT_LPLAT"/>
</dbReference>
<evidence type="ECO:0000256" key="2">
    <source>
        <dbReference type="ARBA" id="ARBA00007937"/>
    </source>
</evidence>
<dbReference type="GO" id="GO:0031966">
    <property type="term" value="C:mitochondrial membrane"/>
    <property type="evidence" value="ECO:0007669"/>
    <property type="project" value="TreeGrafter"/>
</dbReference>
<keyword evidence="5 6" id="KW-0012">Acyltransferase</keyword>
<dbReference type="GO" id="GO:0016287">
    <property type="term" value="F:glycerone-phosphate O-acyltransferase activity"/>
    <property type="evidence" value="ECO:0007669"/>
    <property type="project" value="TreeGrafter"/>
</dbReference>
<protein>
    <recommendedName>
        <fullName evidence="7">Phospholipid/glycerol acyltransferase domain-containing protein</fullName>
    </recommendedName>
</protein>
<dbReference type="InterPro" id="IPR045520">
    <property type="entry name" value="GPAT/DHAPAT_C"/>
</dbReference>
<dbReference type="GO" id="GO:0019432">
    <property type="term" value="P:triglyceride biosynthetic process"/>
    <property type="evidence" value="ECO:0007669"/>
    <property type="project" value="TreeGrafter"/>
</dbReference>
<name>A0A834U5W9_VESGE</name>
<dbReference type="InterPro" id="IPR022284">
    <property type="entry name" value="GPAT/DHAPAT"/>
</dbReference>
<dbReference type="GO" id="GO:0004366">
    <property type="term" value="F:glycerol-3-phosphate O-acyltransferase activity"/>
    <property type="evidence" value="ECO:0007669"/>
    <property type="project" value="TreeGrafter"/>
</dbReference>
<reference evidence="8" key="1">
    <citation type="journal article" date="2020" name="G3 (Bethesda)">
        <title>High-Quality Assemblies for Three Invasive Social Wasps from the &lt;i&gt;Vespula&lt;/i&gt; Genus.</title>
        <authorList>
            <person name="Harrop T.W.R."/>
            <person name="Guhlin J."/>
            <person name="McLaughlin G.M."/>
            <person name="Permina E."/>
            <person name="Stockwell P."/>
            <person name="Gilligan J."/>
            <person name="Le Lec M.F."/>
            <person name="Gruber M.A.M."/>
            <person name="Quinn O."/>
            <person name="Lovegrove M."/>
            <person name="Duncan E.J."/>
            <person name="Remnant E.J."/>
            <person name="Van Eeckhoven J."/>
            <person name="Graham B."/>
            <person name="Knapp R.A."/>
            <person name="Langford K.W."/>
            <person name="Kronenberg Z."/>
            <person name="Press M.O."/>
            <person name="Eacker S.M."/>
            <person name="Wilson-Rankin E.E."/>
            <person name="Purcell J."/>
            <person name="Lester P.J."/>
            <person name="Dearden P.K."/>
        </authorList>
    </citation>
    <scope>NUCLEOTIDE SEQUENCE</scope>
    <source>
        <strain evidence="8">Linc-1</strain>
    </source>
</reference>
<sequence length="692" mass="80117">MQQNSELTDLLEERRKDSDFLWVSRPMKIQMPHMLSPELKLSRNQIINTVLNSPRVKEAISYLAKSQNVYTYVIERRAHAILQEMASKGHLPTVRWLGFFITKALKRIFRNIYINEGMIFDLKKQMSSYQVQYVYVPSHRSYLDFILLSYILFSYDMSLPNIASGMDFYQMRFIGELLRKTGAFYMRRSFSNDLLYKEIFKAYVNCLVNHSDRAIEFFIEGTRSRSQKSIEPKYGFLSIILDAYLQGTVPDIQFLPISISYDRPLEEKLFVYELLGVPKPKETTTALLRSMSMLKNLVSYGSVFFNIGEPISASQYVSSKDRKTKIINPDYKLPSTITENLAYDIIYTHQKNTVLTTFNIIALLFNERIQTYPLNPYTLETLAEDYKWYKKWLSSLGAIIHPSIENMTTDEFYKEILVSLETHSELLTLDESKMLNLKNTYVEMKSEKYMNIKGHNLNKRTMEVAVPAINLTIYVNPTLFFLAKLGIVTATVGLDSVHIDKAFERYVLLRKLLSTEFALFLNASSSVINLEWKKLIDILVKEGCLYIQNDLITGRKTALFSLLHNLMLPFIDAVCFTCTTLLNWNELILGSITIQKVLKECQKQVEIALFEEKNSRPHPYCLSLDLFKSTLSNLLQQGIVISDKEGIYFVDKVQMEYLILKLHQLPLLHPVGFYSDISLSTLNTSVHIQAKL</sequence>
<comment type="caution">
    <text evidence="8">The sequence shown here is derived from an EMBL/GenBank/DDBJ whole genome shotgun (WGS) entry which is preliminary data.</text>
</comment>
<evidence type="ECO:0000256" key="1">
    <source>
        <dbReference type="ARBA" id="ARBA00004184"/>
    </source>
</evidence>
<evidence type="ECO:0000259" key="7">
    <source>
        <dbReference type="SMART" id="SM00563"/>
    </source>
</evidence>
<evidence type="ECO:0000256" key="6">
    <source>
        <dbReference type="PIRNR" id="PIRNR000437"/>
    </source>
</evidence>
<evidence type="ECO:0000313" key="9">
    <source>
        <dbReference type="Proteomes" id="UP000617340"/>
    </source>
</evidence>
<evidence type="ECO:0000256" key="5">
    <source>
        <dbReference type="ARBA" id="ARBA00023315"/>
    </source>
</evidence>
<dbReference type="GO" id="GO:0008611">
    <property type="term" value="P:ether lipid biosynthetic process"/>
    <property type="evidence" value="ECO:0007669"/>
    <property type="project" value="TreeGrafter"/>
</dbReference>
<keyword evidence="3 6" id="KW-0808">Transferase</keyword>
<dbReference type="PIRSF" id="PIRSF000437">
    <property type="entry name" value="GPAT_DHAPAT"/>
    <property type="match status" value="1"/>
</dbReference>
<evidence type="ECO:0000256" key="4">
    <source>
        <dbReference type="ARBA" id="ARBA00023136"/>
    </source>
</evidence>
<accession>A0A834U5W9</accession>
<dbReference type="EMBL" id="JACSDZ010000001">
    <property type="protein sequence ID" value="KAF7417856.1"/>
    <property type="molecule type" value="Genomic_DNA"/>
</dbReference>
<dbReference type="GO" id="GO:0008654">
    <property type="term" value="P:phospholipid biosynthetic process"/>
    <property type="evidence" value="ECO:0007669"/>
    <property type="project" value="TreeGrafter"/>
</dbReference>
<dbReference type="GO" id="GO:0005778">
    <property type="term" value="C:peroxisomal membrane"/>
    <property type="evidence" value="ECO:0007669"/>
    <property type="project" value="TreeGrafter"/>
</dbReference>
<gene>
    <name evidence="8" type="ORF">HZH68_000509</name>
</gene>
<dbReference type="Pfam" id="PF01553">
    <property type="entry name" value="Acyltransferase"/>
    <property type="match status" value="1"/>
</dbReference>
<dbReference type="GO" id="GO:0006631">
    <property type="term" value="P:fatty acid metabolic process"/>
    <property type="evidence" value="ECO:0007669"/>
    <property type="project" value="TreeGrafter"/>
</dbReference>
<organism evidence="8 9">
    <name type="scientific">Vespula germanica</name>
    <name type="common">German yellow jacket</name>
    <name type="synonym">Paravespula germanica</name>
    <dbReference type="NCBI Taxonomy" id="30212"/>
    <lineage>
        <taxon>Eukaryota</taxon>
        <taxon>Metazoa</taxon>
        <taxon>Ecdysozoa</taxon>
        <taxon>Arthropoda</taxon>
        <taxon>Hexapoda</taxon>
        <taxon>Insecta</taxon>
        <taxon>Pterygota</taxon>
        <taxon>Neoptera</taxon>
        <taxon>Endopterygota</taxon>
        <taxon>Hymenoptera</taxon>
        <taxon>Apocrita</taxon>
        <taxon>Aculeata</taxon>
        <taxon>Vespoidea</taxon>
        <taxon>Vespidae</taxon>
        <taxon>Vespinae</taxon>
        <taxon>Vespula</taxon>
    </lineage>
</organism>
<dbReference type="PANTHER" id="PTHR12563">
    <property type="entry name" value="GLYCEROL-3-PHOSPHATE ACYLTRANSFERASE"/>
    <property type="match status" value="1"/>
</dbReference>
<dbReference type="PANTHER" id="PTHR12563:SF17">
    <property type="entry name" value="DIHYDROXYACETONE PHOSPHATE ACYLTRANSFERASE"/>
    <property type="match status" value="1"/>
</dbReference>
<dbReference type="GO" id="GO:0012505">
    <property type="term" value="C:endomembrane system"/>
    <property type="evidence" value="ECO:0007669"/>
    <property type="project" value="UniProtKB-SubCell"/>
</dbReference>
<proteinExistence type="inferred from homology"/>
<evidence type="ECO:0000313" key="8">
    <source>
        <dbReference type="EMBL" id="KAF7417856.1"/>
    </source>
</evidence>